<dbReference type="PROSITE" id="PS50928">
    <property type="entry name" value="ABC_TM1"/>
    <property type="match status" value="1"/>
</dbReference>
<dbReference type="CDD" id="cd06261">
    <property type="entry name" value="TM_PBP2"/>
    <property type="match status" value="1"/>
</dbReference>
<dbReference type="NCBIfam" id="TIGR02138">
    <property type="entry name" value="phosphate_pstC"/>
    <property type="match status" value="1"/>
</dbReference>
<dbReference type="AlphaFoldDB" id="A7HQ35"/>
<feature type="transmembrane region" description="Helical" evidence="5">
    <location>
        <begin position="307"/>
        <end position="330"/>
    </location>
</feature>
<feature type="transmembrane region" description="Helical" evidence="5">
    <location>
        <begin position="428"/>
        <end position="451"/>
    </location>
</feature>
<keyword evidence="6" id="KW-0997">Cell inner membrane</keyword>
<evidence type="ECO:0000259" key="7">
    <source>
        <dbReference type="PROSITE" id="PS50928"/>
    </source>
</evidence>
<dbReference type="eggNOG" id="COG0573">
    <property type="taxonomic scope" value="Bacteria"/>
</dbReference>
<dbReference type="GO" id="GO:0006817">
    <property type="term" value="P:phosphate ion transport"/>
    <property type="evidence" value="ECO:0007669"/>
    <property type="project" value="UniProtKB-KW"/>
</dbReference>
<protein>
    <recommendedName>
        <fullName evidence="6">Phosphate transport system permease protein</fullName>
    </recommendedName>
</protein>
<sequence>MSAITLLLIVLTLSAFGYLWGRGRAGTLKRAGAGLHSIPAYHGYFVALSCGLPAFLIVLTWIAAETSVIDQIVLAGLPAYITEGIEASRISLILSEIKSVAAGRIFGTPDPAIIEAAERYNSLQNIASLAMVVCTLAAAIAGMVFARSRLSPEFRARNRVDGILRWLLIISSILAILTTLGIILSLVIESIAFFSRVPVLSFLFGMEWSPQTAIRADQVASAGAFGAVPVFWGTIFISAIAMFVALPVGLFSAIYLVEYADTRVRSVVKPLLEILAGIPTIVYGFFAILTVAPMIREFGTSLGLDVASNSALAAGGVMGIMIIPFISSFADDAISAVPQSLRDGAYALGATKAETIRQVLLPAALPGIVGGVLLAVSRAIGETMIVVMAAGLMAKLTLNPLEGVTTITVQIVTLLIGDTEFDSPKTLAAFGLGLVLFLSTLALNIVALQVVKRYRERYE</sequence>
<evidence type="ECO:0000256" key="3">
    <source>
        <dbReference type="ARBA" id="ARBA00022989"/>
    </source>
</evidence>
<feature type="transmembrane region" description="Helical" evidence="5">
    <location>
        <begin position="359"/>
        <end position="376"/>
    </location>
</feature>
<dbReference type="InterPro" id="IPR011864">
    <property type="entry name" value="Phosphate_PstC"/>
</dbReference>
<gene>
    <name evidence="8" type="ordered locus">Plav_0395</name>
</gene>
<dbReference type="GO" id="GO:0005886">
    <property type="term" value="C:plasma membrane"/>
    <property type="evidence" value="ECO:0007669"/>
    <property type="project" value="UniProtKB-SubCell"/>
</dbReference>
<dbReference type="Proteomes" id="UP000006377">
    <property type="component" value="Chromosome"/>
</dbReference>
<dbReference type="InterPro" id="IPR022182">
    <property type="entry name" value="PstC_N"/>
</dbReference>
<evidence type="ECO:0000256" key="4">
    <source>
        <dbReference type="ARBA" id="ARBA00023136"/>
    </source>
</evidence>
<feature type="transmembrane region" description="Helical" evidence="5">
    <location>
        <begin position="126"/>
        <end position="146"/>
    </location>
</feature>
<dbReference type="KEGG" id="pla:Plav_0395"/>
<feature type="transmembrane region" description="Helical" evidence="5">
    <location>
        <begin position="166"/>
        <end position="188"/>
    </location>
</feature>
<keyword evidence="3 5" id="KW-1133">Transmembrane helix</keyword>
<reference evidence="8 9" key="1">
    <citation type="journal article" date="2011" name="Stand. Genomic Sci.">
        <title>Complete genome sequence of Parvibaculum lavamentivorans type strain (DS-1(T)).</title>
        <authorList>
            <person name="Schleheck D."/>
            <person name="Weiss M."/>
            <person name="Pitluck S."/>
            <person name="Bruce D."/>
            <person name="Land M.L."/>
            <person name="Han S."/>
            <person name="Saunders E."/>
            <person name="Tapia R."/>
            <person name="Detter C."/>
            <person name="Brettin T."/>
            <person name="Han J."/>
            <person name="Woyke T."/>
            <person name="Goodwin L."/>
            <person name="Pennacchio L."/>
            <person name="Nolan M."/>
            <person name="Cook A.M."/>
            <person name="Kjelleberg S."/>
            <person name="Thomas T."/>
        </authorList>
    </citation>
    <scope>NUCLEOTIDE SEQUENCE [LARGE SCALE GENOMIC DNA]</scope>
    <source>
        <strain evidence="9">DS-1 / DSM 13023 / NCIMB 13966</strain>
    </source>
</reference>
<dbReference type="Gene3D" id="1.10.3720.10">
    <property type="entry name" value="MetI-like"/>
    <property type="match status" value="1"/>
</dbReference>
<keyword evidence="2 5" id="KW-0812">Transmembrane</keyword>
<evidence type="ECO:0000256" key="2">
    <source>
        <dbReference type="ARBA" id="ARBA00022692"/>
    </source>
</evidence>
<evidence type="ECO:0000313" key="9">
    <source>
        <dbReference type="Proteomes" id="UP000006377"/>
    </source>
</evidence>
<dbReference type="PANTHER" id="PTHR42727:SF1">
    <property type="entry name" value="PHOSPHATE TRANSPORT SYSTEM PERMEASE"/>
    <property type="match status" value="1"/>
</dbReference>
<feature type="domain" description="ABC transmembrane type-1" evidence="7">
    <location>
        <begin position="231"/>
        <end position="447"/>
    </location>
</feature>
<keyword evidence="9" id="KW-1185">Reference proteome</keyword>
<comment type="function">
    <text evidence="6">Part of the binding-protein-dependent transport system for phosphate; probably responsible for the translocation of the substrate across the membrane.</text>
</comment>
<feature type="transmembrane region" description="Helical" evidence="5">
    <location>
        <begin position="230"/>
        <end position="254"/>
    </location>
</feature>
<keyword evidence="6" id="KW-0592">Phosphate transport</keyword>
<dbReference type="Pfam" id="PF00528">
    <property type="entry name" value="BPD_transp_1"/>
    <property type="match status" value="1"/>
</dbReference>
<dbReference type="InterPro" id="IPR000515">
    <property type="entry name" value="MetI-like"/>
</dbReference>
<accession>A7HQ35</accession>
<evidence type="ECO:0000256" key="5">
    <source>
        <dbReference type="RuleBase" id="RU363032"/>
    </source>
</evidence>
<dbReference type="STRING" id="402881.Plav_0395"/>
<dbReference type="SUPFAM" id="SSF161098">
    <property type="entry name" value="MetI-like"/>
    <property type="match status" value="1"/>
</dbReference>
<dbReference type="EMBL" id="CP000774">
    <property type="protein sequence ID" value="ABS62018.1"/>
    <property type="molecule type" value="Genomic_DNA"/>
</dbReference>
<proteinExistence type="inferred from homology"/>
<name>A7HQ35_PARL1</name>
<dbReference type="RefSeq" id="WP_011995309.1">
    <property type="nucleotide sequence ID" value="NC_009719.1"/>
</dbReference>
<dbReference type="OrthoDB" id="9785113at2"/>
<keyword evidence="5" id="KW-0813">Transport</keyword>
<organism evidence="8 9">
    <name type="scientific">Parvibaculum lavamentivorans (strain DS-1 / DSM 13023 / NCIMB 13966)</name>
    <dbReference type="NCBI Taxonomy" id="402881"/>
    <lineage>
        <taxon>Bacteria</taxon>
        <taxon>Pseudomonadati</taxon>
        <taxon>Pseudomonadota</taxon>
        <taxon>Alphaproteobacteria</taxon>
        <taxon>Hyphomicrobiales</taxon>
        <taxon>Parvibaculaceae</taxon>
        <taxon>Parvibaculum</taxon>
    </lineage>
</organism>
<evidence type="ECO:0000256" key="6">
    <source>
        <dbReference type="RuleBase" id="RU363054"/>
    </source>
</evidence>
<evidence type="ECO:0000313" key="8">
    <source>
        <dbReference type="EMBL" id="ABS62018.1"/>
    </source>
</evidence>
<dbReference type="Pfam" id="PF12501">
    <property type="entry name" value="DUF3708"/>
    <property type="match status" value="1"/>
</dbReference>
<dbReference type="HOGENOM" id="CLU_033621_1_1_5"/>
<keyword evidence="6" id="KW-1003">Cell membrane</keyword>
<dbReference type="PANTHER" id="PTHR42727">
    <property type="entry name" value="PHOSPHATE TRANSPORT SYSTEM PERMEASE PROTEIN"/>
    <property type="match status" value="1"/>
</dbReference>
<comment type="similarity">
    <text evidence="6">Belongs to the binding-protein-dependent transport system permease family. CysTW subfamily.</text>
</comment>
<evidence type="ECO:0000256" key="1">
    <source>
        <dbReference type="ARBA" id="ARBA00004651"/>
    </source>
</evidence>
<dbReference type="InterPro" id="IPR035906">
    <property type="entry name" value="MetI-like_sf"/>
</dbReference>
<feature type="transmembrane region" description="Helical" evidence="5">
    <location>
        <begin position="274"/>
        <end position="295"/>
    </location>
</feature>
<feature type="transmembrane region" description="Helical" evidence="5">
    <location>
        <begin position="41"/>
        <end position="64"/>
    </location>
</feature>
<comment type="subcellular location">
    <subcellularLocation>
        <location evidence="6">Cell inner membrane</location>
        <topology evidence="6">Multi-pass membrane protein</topology>
    </subcellularLocation>
    <subcellularLocation>
        <location evidence="1 5">Cell membrane</location>
        <topology evidence="1 5">Multi-pass membrane protein</topology>
    </subcellularLocation>
</comment>
<dbReference type="GO" id="GO:0005315">
    <property type="term" value="F:phosphate transmembrane transporter activity"/>
    <property type="evidence" value="ECO:0007669"/>
    <property type="project" value="InterPro"/>
</dbReference>
<keyword evidence="4 5" id="KW-0472">Membrane</keyword>